<dbReference type="SMART" id="SM00249">
    <property type="entry name" value="PHD"/>
    <property type="match status" value="1"/>
</dbReference>
<keyword evidence="6" id="KW-0863">Zinc-finger</keyword>
<evidence type="ECO:0000256" key="7">
    <source>
        <dbReference type="ARBA" id="ARBA00022786"/>
    </source>
</evidence>
<dbReference type="InterPro" id="IPR004181">
    <property type="entry name" value="Znf_MIZ"/>
</dbReference>
<accession>A0A8S1IZK6</accession>
<keyword evidence="4" id="KW-0808">Transferase</keyword>
<dbReference type="GO" id="GO:0008270">
    <property type="term" value="F:zinc ion binding"/>
    <property type="evidence" value="ECO:0007669"/>
    <property type="project" value="UniProtKB-KW"/>
</dbReference>
<evidence type="ECO:0000256" key="1">
    <source>
        <dbReference type="ARBA" id="ARBA00004123"/>
    </source>
</evidence>
<evidence type="ECO:0000256" key="6">
    <source>
        <dbReference type="ARBA" id="ARBA00022771"/>
    </source>
</evidence>
<dbReference type="SUPFAM" id="SSF57903">
    <property type="entry name" value="FYVE/PHD zinc finger"/>
    <property type="match status" value="1"/>
</dbReference>
<keyword evidence="7" id="KW-0833">Ubl conjugation pathway</keyword>
<keyword evidence="9" id="KW-0539">Nucleus</keyword>
<evidence type="ECO:0000256" key="2">
    <source>
        <dbReference type="ARBA" id="ARBA00004718"/>
    </source>
</evidence>
<dbReference type="Pfam" id="PF02891">
    <property type="entry name" value="zf-MIZ"/>
    <property type="match status" value="1"/>
</dbReference>
<dbReference type="SUPFAM" id="SSF68906">
    <property type="entry name" value="SAP domain"/>
    <property type="match status" value="1"/>
</dbReference>
<evidence type="ECO:0000256" key="3">
    <source>
        <dbReference type="ARBA" id="ARBA00005383"/>
    </source>
</evidence>
<dbReference type="Gene3D" id="2.60.120.780">
    <property type="entry name" value="PINIT domain"/>
    <property type="match status" value="1"/>
</dbReference>
<protein>
    <recommendedName>
        <fullName evidence="11">SAP domain-containing protein</fullName>
    </recommendedName>
</protein>
<dbReference type="InterPro" id="IPR057847">
    <property type="entry name" value="ZMIZ1/ZMIZ2_GBD-like"/>
</dbReference>
<comment type="caution">
    <text evidence="12">The sequence shown here is derived from an EMBL/GenBank/DDBJ whole genome shotgun (WGS) entry which is preliminary data.</text>
</comment>
<feature type="region of interest" description="Disordered" evidence="10">
    <location>
        <begin position="575"/>
        <end position="626"/>
    </location>
</feature>
<comment type="similarity">
    <text evidence="3">Belongs to the PIAS family.</text>
</comment>
<dbReference type="InterPro" id="IPR038654">
    <property type="entry name" value="PINIT_sf"/>
</dbReference>
<evidence type="ECO:0000313" key="13">
    <source>
        <dbReference type="Proteomes" id="UP000708148"/>
    </source>
</evidence>
<sequence length="626" mass="70208">MDRILQEYVCSFRVRELHQCLDALGLKKHGLKVELQQRLLDLIQKRGSMARHGDPAGRVITEVYCGMRGLKRLPGSVGCNGAEDQMEKEVAQTLMSMPDVRMDVPSGSRMGHQIHTLQRNPYTLSFGTNGRNLRTPQVQCFCTSTMHRDGRMVKCVGEGCSVWQHADCALRPGPIPENFLCPRCRCSRADPFWEDTGSDLVPPTKLKYTGRNAQANGVVHEVFLAEKVFFIKSAEIMDRVRHNKDYHLQVVCVLLNDEIPYRYHWPRNCTLKVNNMQYRVYGRSPNNCLGNNQRDEPANVGMLCRTGRNSVSITCTDPRPFCFYVQIVQKRSREQVEAMMQDSESLEQAHARVVRQVKQGSVEDDDNLVLMSAVVVSLKCPLSAMRIATPARFSNVGQVEAVFDLDSFLSVAERTRKWACPQTMRGSCVQALQRDVYLDRVLQCLALAPDVSEVEVSPEGRWRPAASSERWRSIFEDVEDAAVVTAAAAKEEEPYWEESEDEMEELQRAAEAVRASMRKDDPQNGAEVIDLLSDSEDECASGRGAAQQASFSNAMAAHLDSIVAHKMSMDRLASNSHAGPRFGMPHPTAPMRIQIPQRGTGSSRGEVHQSHSQQQHQQQMALGFGP</sequence>
<dbReference type="OrthoDB" id="28127at2759"/>
<dbReference type="AlphaFoldDB" id="A0A8S1IZK6"/>
<evidence type="ECO:0000256" key="9">
    <source>
        <dbReference type="ARBA" id="ARBA00023242"/>
    </source>
</evidence>
<feature type="domain" description="SAP" evidence="11">
    <location>
        <begin position="9"/>
        <end position="43"/>
    </location>
</feature>
<dbReference type="InterPro" id="IPR001965">
    <property type="entry name" value="Znf_PHD"/>
</dbReference>
<keyword evidence="5" id="KW-0479">Metal-binding</keyword>
<feature type="compositionally biased region" description="Low complexity" evidence="10">
    <location>
        <begin position="610"/>
        <end position="619"/>
    </location>
</feature>
<gene>
    <name evidence="12" type="ORF">OSTQU699_LOCUS5951</name>
</gene>
<dbReference type="Proteomes" id="UP000708148">
    <property type="component" value="Unassembled WGS sequence"/>
</dbReference>
<evidence type="ECO:0000256" key="10">
    <source>
        <dbReference type="SAM" id="MobiDB-lite"/>
    </source>
</evidence>
<keyword evidence="8" id="KW-0862">Zinc</keyword>
<dbReference type="GO" id="GO:0000785">
    <property type="term" value="C:chromatin"/>
    <property type="evidence" value="ECO:0007669"/>
    <property type="project" value="TreeGrafter"/>
</dbReference>
<dbReference type="PROSITE" id="PS50800">
    <property type="entry name" value="SAP"/>
    <property type="match status" value="1"/>
</dbReference>
<evidence type="ECO:0000259" key="11">
    <source>
        <dbReference type="PROSITE" id="PS50800"/>
    </source>
</evidence>
<name>A0A8S1IZK6_9CHLO</name>
<dbReference type="Gene3D" id="1.10.720.30">
    <property type="entry name" value="SAP domain"/>
    <property type="match status" value="1"/>
</dbReference>
<reference evidence="12" key="1">
    <citation type="submission" date="2020-12" db="EMBL/GenBank/DDBJ databases">
        <authorList>
            <person name="Iha C."/>
        </authorList>
    </citation>
    <scope>NUCLEOTIDE SEQUENCE</scope>
</reference>
<dbReference type="Gene3D" id="3.30.40.10">
    <property type="entry name" value="Zinc/RING finger domain, C3HC4 (zinc finger)"/>
    <property type="match status" value="2"/>
</dbReference>
<evidence type="ECO:0000256" key="4">
    <source>
        <dbReference type="ARBA" id="ARBA00022679"/>
    </source>
</evidence>
<evidence type="ECO:0000256" key="5">
    <source>
        <dbReference type="ARBA" id="ARBA00022723"/>
    </source>
</evidence>
<dbReference type="GO" id="GO:0005634">
    <property type="term" value="C:nucleus"/>
    <property type="evidence" value="ECO:0007669"/>
    <property type="project" value="UniProtKB-SubCell"/>
</dbReference>
<dbReference type="Pfam" id="PF25527">
    <property type="entry name" value="GBD-like_ZMIZ1_ZMIZ2"/>
    <property type="match status" value="1"/>
</dbReference>
<dbReference type="PANTHER" id="PTHR10782">
    <property type="entry name" value="ZINC FINGER MIZ DOMAIN-CONTAINING PROTEIN"/>
    <property type="match status" value="1"/>
</dbReference>
<dbReference type="InterPro" id="IPR036361">
    <property type="entry name" value="SAP_dom_sf"/>
</dbReference>
<dbReference type="InterPro" id="IPR013083">
    <property type="entry name" value="Znf_RING/FYVE/PHD"/>
</dbReference>
<keyword evidence="13" id="KW-1185">Reference proteome</keyword>
<comment type="subcellular location">
    <subcellularLocation>
        <location evidence="1">Nucleus</location>
    </subcellularLocation>
</comment>
<dbReference type="InterPro" id="IPR011011">
    <property type="entry name" value="Znf_FYVE_PHD"/>
</dbReference>
<dbReference type="GO" id="GO:0016925">
    <property type="term" value="P:protein sumoylation"/>
    <property type="evidence" value="ECO:0007669"/>
    <property type="project" value="TreeGrafter"/>
</dbReference>
<dbReference type="PANTHER" id="PTHR10782:SF4">
    <property type="entry name" value="TONALLI, ISOFORM E"/>
    <property type="match status" value="1"/>
</dbReference>
<comment type="pathway">
    <text evidence="2">Protein modification; protein sumoylation.</text>
</comment>
<dbReference type="PROSITE" id="PS01359">
    <property type="entry name" value="ZF_PHD_1"/>
    <property type="match status" value="1"/>
</dbReference>
<evidence type="ECO:0000313" key="12">
    <source>
        <dbReference type="EMBL" id="CAD7700592.1"/>
    </source>
</evidence>
<feature type="non-terminal residue" evidence="12">
    <location>
        <position position="1"/>
    </location>
</feature>
<evidence type="ECO:0000256" key="8">
    <source>
        <dbReference type="ARBA" id="ARBA00022833"/>
    </source>
</evidence>
<proteinExistence type="inferred from homology"/>
<dbReference type="InterPro" id="IPR003034">
    <property type="entry name" value="SAP_dom"/>
</dbReference>
<organism evidence="12 13">
    <name type="scientific">Ostreobium quekettii</name>
    <dbReference type="NCBI Taxonomy" id="121088"/>
    <lineage>
        <taxon>Eukaryota</taxon>
        <taxon>Viridiplantae</taxon>
        <taxon>Chlorophyta</taxon>
        <taxon>core chlorophytes</taxon>
        <taxon>Ulvophyceae</taxon>
        <taxon>TCBD clade</taxon>
        <taxon>Bryopsidales</taxon>
        <taxon>Ostreobineae</taxon>
        <taxon>Ostreobiaceae</taxon>
        <taxon>Ostreobium</taxon>
    </lineage>
</organism>
<dbReference type="InterPro" id="IPR019786">
    <property type="entry name" value="Zinc_finger_PHD-type_CS"/>
</dbReference>
<dbReference type="GO" id="GO:0061665">
    <property type="term" value="F:SUMO ligase activity"/>
    <property type="evidence" value="ECO:0007669"/>
    <property type="project" value="TreeGrafter"/>
</dbReference>
<dbReference type="EMBL" id="CAJHUC010001304">
    <property type="protein sequence ID" value="CAD7700592.1"/>
    <property type="molecule type" value="Genomic_DNA"/>
</dbReference>